<feature type="compositionally biased region" description="Basic and acidic residues" evidence="1">
    <location>
        <begin position="96"/>
        <end position="115"/>
    </location>
</feature>
<keyword evidence="3" id="KW-1185">Reference proteome</keyword>
<feature type="region of interest" description="Disordered" evidence="1">
    <location>
        <begin position="67"/>
        <end position="115"/>
    </location>
</feature>
<proteinExistence type="predicted"/>
<feature type="compositionally biased region" description="Basic and acidic residues" evidence="1">
    <location>
        <begin position="67"/>
        <end position="87"/>
    </location>
</feature>
<evidence type="ECO:0000256" key="1">
    <source>
        <dbReference type="SAM" id="MobiDB-lite"/>
    </source>
</evidence>
<feature type="compositionally biased region" description="Basic and acidic residues" evidence="1">
    <location>
        <begin position="38"/>
        <end position="48"/>
    </location>
</feature>
<dbReference type="Proteomes" id="UP001165083">
    <property type="component" value="Unassembled WGS sequence"/>
</dbReference>
<feature type="region of interest" description="Disordered" evidence="1">
    <location>
        <begin position="1"/>
        <end position="48"/>
    </location>
</feature>
<sequence>MSVSLSILPNQQHHNGFDSPTREGTTENSPVSATVIAKPDKYAEEQANKKQISARMDMEHACCKAATRDFSDSKTPRSLSEREKAAKEALVGTIANKDDKASEWESFERKPSGNT</sequence>
<organism evidence="2 3">
    <name type="scientific">Phytophthora lilii</name>
    <dbReference type="NCBI Taxonomy" id="2077276"/>
    <lineage>
        <taxon>Eukaryota</taxon>
        <taxon>Sar</taxon>
        <taxon>Stramenopiles</taxon>
        <taxon>Oomycota</taxon>
        <taxon>Peronosporomycetes</taxon>
        <taxon>Peronosporales</taxon>
        <taxon>Peronosporaceae</taxon>
        <taxon>Phytophthora</taxon>
    </lineage>
</organism>
<protein>
    <submittedName>
        <fullName evidence="2">Unnamed protein product</fullName>
    </submittedName>
</protein>
<reference evidence="2" key="1">
    <citation type="submission" date="2023-04" db="EMBL/GenBank/DDBJ databases">
        <title>Phytophthora lilii NBRC 32176.</title>
        <authorList>
            <person name="Ichikawa N."/>
            <person name="Sato H."/>
            <person name="Tonouchi N."/>
        </authorList>
    </citation>
    <scope>NUCLEOTIDE SEQUENCE</scope>
    <source>
        <strain evidence="2">NBRC 32176</strain>
    </source>
</reference>
<dbReference type="EMBL" id="BSXW01000469">
    <property type="protein sequence ID" value="GMF23281.1"/>
    <property type="molecule type" value="Genomic_DNA"/>
</dbReference>
<name>A0A9W6TZ64_9STRA</name>
<dbReference type="AlphaFoldDB" id="A0A9W6TZ64"/>
<evidence type="ECO:0000313" key="2">
    <source>
        <dbReference type="EMBL" id="GMF23281.1"/>
    </source>
</evidence>
<gene>
    <name evidence="2" type="ORF">Plil01_000938300</name>
</gene>
<comment type="caution">
    <text evidence="2">The sequence shown here is derived from an EMBL/GenBank/DDBJ whole genome shotgun (WGS) entry which is preliminary data.</text>
</comment>
<accession>A0A9W6TZ64</accession>
<evidence type="ECO:0000313" key="3">
    <source>
        <dbReference type="Proteomes" id="UP001165083"/>
    </source>
</evidence>
<feature type="compositionally biased region" description="Polar residues" evidence="1">
    <location>
        <begin position="1"/>
        <end position="14"/>
    </location>
</feature>